<proteinExistence type="predicted"/>
<reference evidence="1 2" key="1">
    <citation type="submission" date="2023-07" db="EMBL/GenBank/DDBJ databases">
        <title>Sorghum-associated microbial communities from plants grown in Nebraska, USA.</title>
        <authorList>
            <person name="Schachtman D."/>
        </authorList>
    </citation>
    <scope>NUCLEOTIDE SEQUENCE [LARGE SCALE GENOMIC DNA]</scope>
    <source>
        <strain evidence="1 2">3262</strain>
    </source>
</reference>
<evidence type="ECO:0000313" key="2">
    <source>
        <dbReference type="Proteomes" id="UP001247620"/>
    </source>
</evidence>
<organism evidence="1 2">
    <name type="scientific">Mucilaginibacter pocheonensis</name>
    <dbReference type="NCBI Taxonomy" id="398050"/>
    <lineage>
        <taxon>Bacteria</taxon>
        <taxon>Pseudomonadati</taxon>
        <taxon>Bacteroidota</taxon>
        <taxon>Sphingobacteriia</taxon>
        <taxon>Sphingobacteriales</taxon>
        <taxon>Sphingobacteriaceae</taxon>
        <taxon>Mucilaginibacter</taxon>
    </lineage>
</organism>
<sequence>MKNIYLSCIAVCIVALSCKKDSTQKPISTEVNTGLHAVSFTVPGFESTTEGLNTNSAGGSALLKNQIKYLHLVIYKDSGIVTDPQFEQYPQFAAGPVKEVIQKSTDANFGTFKESLSDGQYWFFIVGDQLAGKINEERTNGHGGYWTLPFYHLDNALLTSGIYFGGFDTLIKAPINKVIKLKRMVSKLTIRITDAIPANASKFILTLTDYPPAFDLLNGNGRFHGTEDLFDSALFSYNISTSQIGKSNFEFSTIVLPYRSFYESEIRLDCVDKIGNVINHKVLPSKGGDEVWIERNTNYIYTGAFFTKAAQFTITLDTKWNAPVNIPFSVSYSKPSKTSK</sequence>
<protein>
    <recommendedName>
        <fullName evidence="3">Fimbrillin-A associated anchor protein Mfa1 and Mfa2</fullName>
    </recommendedName>
</protein>
<dbReference type="Proteomes" id="UP001247620">
    <property type="component" value="Unassembled WGS sequence"/>
</dbReference>
<comment type="caution">
    <text evidence="1">The sequence shown here is derived from an EMBL/GenBank/DDBJ whole genome shotgun (WGS) entry which is preliminary data.</text>
</comment>
<dbReference type="RefSeq" id="WP_310091822.1">
    <property type="nucleotide sequence ID" value="NZ_JAVDUU010000001.1"/>
</dbReference>
<gene>
    <name evidence="1" type="ORF">J2W55_000615</name>
</gene>
<keyword evidence="2" id="KW-1185">Reference proteome</keyword>
<dbReference type="EMBL" id="JAVDUU010000001">
    <property type="protein sequence ID" value="MDR6940787.1"/>
    <property type="molecule type" value="Genomic_DNA"/>
</dbReference>
<evidence type="ECO:0000313" key="1">
    <source>
        <dbReference type="EMBL" id="MDR6940787.1"/>
    </source>
</evidence>
<dbReference type="PROSITE" id="PS51257">
    <property type="entry name" value="PROKAR_LIPOPROTEIN"/>
    <property type="match status" value="1"/>
</dbReference>
<accession>A0ABU1T5X6</accession>
<evidence type="ECO:0008006" key="3">
    <source>
        <dbReference type="Google" id="ProtNLM"/>
    </source>
</evidence>
<name>A0ABU1T5X6_9SPHI</name>